<evidence type="ECO:0000256" key="1">
    <source>
        <dbReference type="SAM" id="Phobius"/>
    </source>
</evidence>
<dbReference type="AlphaFoldDB" id="A0A376VI20"/>
<keyword evidence="1" id="KW-0472">Membrane</keyword>
<organism evidence="2 3">
    <name type="scientific">Escherichia coli</name>
    <dbReference type="NCBI Taxonomy" id="562"/>
    <lineage>
        <taxon>Bacteria</taxon>
        <taxon>Pseudomonadati</taxon>
        <taxon>Pseudomonadota</taxon>
        <taxon>Gammaproteobacteria</taxon>
        <taxon>Enterobacterales</taxon>
        <taxon>Enterobacteriaceae</taxon>
        <taxon>Escherichia</taxon>
    </lineage>
</organism>
<evidence type="ECO:0000313" key="3">
    <source>
        <dbReference type="Proteomes" id="UP000254495"/>
    </source>
</evidence>
<gene>
    <name evidence="2" type="ORF">NCTC9077_03140</name>
</gene>
<dbReference type="EMBL" id="UGCU01000001">
    <property type="protein sequence ID" value="STJ11426.1"/>
    <property type="molecule type" value="Genomic_DNA"/>
</dbReference>
<reference evidence="2 3" key="1">
    <citation type="submission" date="2018-06" db="EMBL/GenBank/DDBJ databases">
        <authorList>
            <consortium name="Pathogen Informatics"/>
            <person name="Doyle S."/>
        </authorList>
    </citation>
    <scope>NUCLEOTIDE SEQUENCE [LARGE SCALE GENOMIC DNA]</scope>
    <source>
        <strain evidence="2 3">NCTC9077</strain>
    </source>
</reference>
<sequence length="78" mass="8734">MHIADIFAEIRFFCAVSCTLFIVLSSDLLMFPICTVDRQKVAFVNVSITFNNQIILAGLLENTTGMPIPQKRLTKLSN</sequence>
<keyword evidence="1" id="KW-1133">Transmembrane helix</keyword>
<proteinExistence type="predicted"/>
<protein>
    <submittedName>
        <fullName evidence="2">Uncharacterized protein</fullName>
    </submittedName>
</protein>
<feature type="transmembrane region" description="Helical" evidence="1">
    <location>
        <begin position="12"/>
        <end position="33"/>
    </location>
</feature>
<evidence type="ECO:0000313" key="2">
    <source>
        <dbReference type="EMBL" id="STJ11426.1"/>
    </source>
</evidence>
<accession>A0A376VI20</accession>
<keyword evidence="1" id="KW-0812">Transmembrane</keyword>
<dbReference type="Proteomes" id="UP000254495">
    <property type="component" value="Unassembled WGS sequence"/>
</dbReference>
<name>A0A376VI20_ECOLX</name>